<reference evidence="2" key="1">
    <citation type="journal article" date="2020" name="Nature">
        <title>Giant virus diversity and host interactions through global metagenomics.</title>
        <authorList>
            <person name="Schulz F."/>
            <person name="Roux S."/>
            <person name="Paez-Espino D."/>
            <person name="Jungbluth S."/>
            <person name="Walsh D.A."/>
            <person name="Denef V.J."/>
            <person name="McMahon K.D."/>
            <person name="Konstantinidis K.T."/>
            <person name="Eloe-Fadrosh E.A."/>
            <person name="Kyrpides N.C."/>
            <person name="Woyke T."/>
        </authorList>
    </citation>
    <scope>NUCLEOTIDE SEQUENCE</scope>
    <source>
        <strain evidence="2">GVMAG-M-3300021473-15</strain>
    </source>
</reference>
<keyword evidence="1" id="KW-0472">Membrane</keyword>
<proteinExistence type="predicted"/>
<name>A0A6C0CPS3_9ZZZZ</name>
<feature type="transmembrane region" description="Helical" evidence="1">
    <location>
        <begin position="97"/>
        <end position="121"/>
    </location>
</feature>
<keyword evidence="1" id="KW-1133">Transmembrane helix</keyword>
<evidence type="ECO:0000313" key="2">
    <source>
        <dbReference type="EMBL" id="QHT06846.1"/>
    </source>
</evidence>
<organism evidence="2">
    <name type="scientific">viral metagenome</name>
    <dbReference type="NCBI Taxonomy" id="1070528"/>
    <lineage>
        <taxon>unclassified sequences</taxon>
        <taxon>metagenomes</taxon>
        <taxon>organismal metagenomes</taxon>
    </lineage>
</organism>
<sequence>MLLYLILICLAYFFLFQTNYKRKHRRSRSEKSDRQFNAIPEPMIWHIEQFAEATVEAALPKTSDKKATKEPIKKKLKKALAKITKSVIQVPKTKTSWLLILFIFMLIFGLLAFGPCVYSWFLKKNMHDNAYCFLKYICSCNGSSFRTMNSQSQTL</sequence>
<accession>A0A6C0CPS3</accession>
<evidence type="ECO:0000256" key="1">
    <source>
        <dbReference type="SAM" id="Phobius"/>
    </source>
</evidence>
<dbReference type="AlphaFoldDB" id="A0A6C0CPS3"/>
<dbReference type="EMBL" id="MN739476">
    <property type="protein sequence ID" value="QHT06846.1"/>
    <property type="molecule type" value="Genomic_DNA"/>
</dbReference>
<protein>
    <submittedName>
        <fullName evidence="2">Uncharacterized protein</fullName>
    </submittedName>
</protein>
<keyword evidence="1" id="KW-0812">Transmembrane</keyword>